<accession>A0A923HW63</accession>
<organism evidence="1 2">
    <name type="scientific">Acetobacterium paludosum</name>
    <dbReference type="NCBI Taxonomy" id="52693"/>
    <lineage>
        <taxon>Bacteria</taxon>
        <taxon>Bacillati</taxon>
        <taxon>Bacillota</taxon>
        <taxon>Clostridia</taxon>
        <taxon>Eubacteriales</taxon>
        <taxon>Eubacteriaceae</taxon>
        <taxon>Acetobacterium</taxon>
    </lineage>
</organism>
<name>A0A923HW63_9FIRM</name>
<dbReference type="InterPro" id="IPR036610">
    <property type="entry name" value="PEBP-like_sf"/>
</dbReference>
<dbReference type="SUPFAM" id="SSF49777">
    <property type="entry name" value="PEBP-like"/>
    <property type="match status" value="1"/>
</dbReference>
<dbReference type="Pfam" id="PF01161">
    <property type="entry name" value="PBP"/>
    <property type="match status" value="1"/>
</dbReference>
<gene>
    <name evidence="1" type="ORF">GH810_08455</name>
</gene>
<dbReference type="OrthoDB" id="9797506at2"/>
<evidence type="ECO:0000313" key="1">
    <source>
        <dbReference type="EMBL" id="MBC3888340.1"/>
    </source>
</evidence>
<dbReference type="RefSeq" id="WP_148567797.1">
    <property type="nucleotide sequence ID" value="NZ_RXYA01000012.1"/>
</dbReference>
<dbReference type="EMBL" id="WJBD01000008">
    <property type="protein sequence ID" value="MBC3888340.1"/>
    <property type="molecule type" value="Genomic_DNA"/>
</dbReference>
<dbReference type="NCBIfam" id="TIGR00481">
    <property type="entry name" value="YbhB/YbcL family Raf kinase inhibitor-like protein"/>
    <property type="match status" value="1"/>
</dbReference>
<dbReference type="InterPro" id="IPR005247">
    <property type="entry name" value="YbhB_YbcL/LppC-like"/>
</dbReference>
<protein>
    <submittedName>
        <fullName evidence="1">YbhB/YbcL family Raf kinase inhibitor-like protein</fullName>
    </submittedName>
</protein>
<proteinExistence type="predicted"/>
<dbReference type="Gene3D" id="3.90.280.10">
    <property type="entry name" value="PEBP-like"/>
    <property type="match status" value="1"/>
</dbReference>
<dbReference type="AlphaFoldDB" id="A0A923HW63"/>
<dbReference type="CDD" id="cd00865">
    <property type="entry name" value="PEBP_bact_arch"/>
    <property type="match status" value="1"/>
</dbReference>
<dbReference type="InterPro" id="IPR008914">
    <property type="entry name" value="PEBP"/>
</dbReference>
<keyword evidence="2" id="KW-1185">Reference proteome</keyword>
<dbReference type="Proteomes" id="UP000616595">
    <property type="component" value="Unassembled WGS sequence"/>
</dbReference>
<reference evidence="1" key="1">
    <citation type="submission" date="2019-10" db="EMBL/GenBank/DDBJ databases">
        <authorList>
            <person name="Ross D.E."/>
            <person name="Gulliver D."/>
        </authorList>
    </citation>
    <scope>NUCLEOTIDE SEQUENCE</scope>
    <source>
        <strain evidence="1">DER-2019</strain>
    </source>
</reference>
<comment type="caution">
    <text evidence="1">The sequence shown here is derived from an EMBL/GenBank/DDBJ whole genome shotgun (WGS) entry which is preliminary data.</text>
</comment>
<reference evidence="1" key="2">
    <citation type="submission" date="2020-10" db="EMBL/GenBank/DDBJ databases">
        <title>Comparative genomics of the Acetobacterium genus.</title>
        <authorList>
            <person name="Marshall C."/>
            <person name="May H."/>
            <person name="Norman S."/>
        </authorList>
    </citation>
    <scope>NUCLEOTIDE SEQUENCE</scope>
    <source>
        <strain evidence="1">DER-2019</strain>
    </source>
</reference>
<sequence>MKNLEIKSPSFENNGNILKKHTGFDADMSPEFQLLNLCAETSSLAIIMDDLDIPFIKEFNHWLIWNIPKTDKIPENIPSGSPVFSFQQAMQGVGYGVNRYRGPKQPFFVRNSHRYVFRFYALDCFLDLDNSARKKDLLEAMGGHILQTGSIIGKYKR</sequence>
<evidence type="ECO:0000313" key="2">
    <source>
        <dbReference type="Proteomes" id="UP000616595"/>
    </source>
</evidence>